<dbReference type="InterPro" id="IPR020056">
    <property type="entry name" value="Rbsml_bL25/Gln-tRNA_synth_N"/>
</dbReference>
<evidence type="ECO:0000256" key="4">
    <source>
        <dbReference type="ARBA" id="ARBA00022598"/>
    </source>
</evidence>
<dbReference type="Pfam" id="PF03950">
    <property type="entry name" value="tRNA-synt_1c_C"/>
    <property type="match status" value="1"/>
</dbReference>
<evidence type="ECO:0000256" key="9">
    <source>
        <dbReference type="ARBA" id="ARBA00048351"/>
    </source>
</evidence>
<dbReference type="InterPro" id="IPR000924">
    <property type="entry name" value="Glu/Gln-tRNA-synth"/>
</dbReference>
<protein>
    <recommendedName>
        <fullName evidence="10">Glutamate--tRNA ligase</fullName>
        <ecNumber evidence="10">6.1.1.17</ecNumber>
    </recommendedName>
    <alternativeName>
        <fullName evidence="10">Glutamyl-tRNA synthetase</fullName>
        <shortName evidence="10">GluRS</shortName>
    </alternativeName>
</protein>
<dbReference type="SUPFAM" id="SSF50715">
    <property type="entry name" value="Ribosomal protein L25-like"/>
    <property type="match status" value="1"/>
</dbReference>
<dbReference type="GO" id="GO:0005829">
    <property type="term" value="C:cytosol"/>
    <property type="evidence" value="ECO:0007669"/>
    <property type="project" value="TreeGrafter"/>
</dbReference>
<evidence type="ECO:0000259" key="11">
    <source>
        <dbReference type="Pfam" id="PF00749"/>
    </source>
</evidence>
<evidence type="ECO:0000256" key="6">
    <source>
        <dbReference type="ARBA" id="ARBA00022840"/>
    </source>
</evidence>
<dbReference type="Gene3D" id="2.40.240.100">
    <property type="match status" value="1"/>
</dbReference>
<dbReference type="GO" id="GO:0005524">
    <property type="term" value="F:ATP binding"/>
    <property type="evidence" value="ECO:0007669"/>
    <property type="project" value="UniProtKB-UniRule"/>
</dbReference>
<keyword evidence="3 10" id="KW-0963">Cytoplasm</keyword>
<comment type="function">
    <text evidence="10">Catalyzes the attachment of glutamate to tRNA(Glu) in a two-step reaction: glutamate is first activated by ATP to form Glu-AMP and then transferred to the acceptor end of tRNA(Glu).</text>
</comment>
<evidence type="ECO:0000256" key="3">
    <source>
        <dbReference type="ARBA" id="ARBA00022490"/>
    </source>
</evidence>
<dbReference type="InterPro" id="IPR004526">
    <property type="entry name" value="Glu-tRNA-synth_arc/euk"/>
</dbReference>
<dbReference type="GO" id="GO:0004818">
    <property type="term" value="F:glutamate-tRNA ligase activity"/>
    <property type="evidence" value="ECO:0007669"/>
    <property type="project" value="UniProtKB-UniRule"/>
</dbReference>
<comment type="catalytic activity">
    <reaction evidence="9 10">
        <text>tRNA(Glu) + L-glutamate + ATP = L-glutamyl-tRNA(Glu) + AMP + diphosphate</text>
        <dbReference type="Rhea" id="RHEA:23540"/>
        <dbReference type="Rhea" id="RHEA-COMP:9663"/>
        <dbReference type="Rhea" id="RHEA-COMP:9680"/>
        <dbReference type="ChEBI" id="CHEBI:29985"/>
        <dbReference type="ChEBI" id="CHEBI:30616"/>
        <dbReference type="ChEBI" id="CHEBI:33019"/>
        <dbReference type="ChEBI" id="CHEBI:78442"/>
        <dbReference type="ChEBI" id="CHEBI:78520"/>
        <dbReference type="ChEBI" id="CHEBI:456215"/>
        <dbReference type="EC" id="6.1.1.17"/>
    </reaction>
</comment>
<dbReference type="SUPFAM" id="SSF52374">
    <property type="entry name" value="Nucleotidylyl transferase"/>
    <property type="match status" value="1"/>
</dbReference>
<dbReference type="AlphaFoldDB" id="A0A7G9ZDI4"/>
<comment type="subcellular location">
    <subcellularLocation>
        <location evidence="1 10">Cytoplasm</location>
    </subcellularLocation>
</comment>
<dbReference type="PANTHER" id="PTHR43097:SF5">
    <property type="entry name" value="GLUTAMATE--TRNA LIGASE"/>
    <property type="match status" value="1"/>
</dbReference>
<dbReference type="Pfam" id="PF00749">
    <property type="entry name" value="tRNA-synt_1c"/>
    <property type="match status" value="1"/>
</dbReference>
<dbReference type="NCBIfam" id="NF003169">
    <property type="entry name" value="PRK04156.1"/>
    <property type="match status" value="1"/>
</dbReference>
<evidence type="ECO:0000313" key="13">
    <source>
        <dbReference type="EMBL" id="QNO58318.1"/>
    </source>
</evidence>
<evidence type="ECO:0000256" key="7">
    <source>
        <dbReference type="ARBA" id="ARBA00022917"/>
    </source>
</evidence>
<dbReference type="EMBL" id="MT631720">
    <property type="protein sequence ID" value="QNO58318.1"/>
    <property type="molecule type" value="Genomic_DNA"/>
</dbReference>
<dbReference type="InterPro" id="IPR020058">
    <property type="entry name" value="Glu/Gln-tRNA-synth_Ib_cat-dom"/>
</dbReference>
<dbReference type="PRINTS" id="PR00987">
    <property type="entry name" value="TRNASYNTHGLU"/>
</dbReference>
<gene>
    <name evidence="10 13" type="primary">gltX</name>
    <name evidence="13" type="ORF">IGEJHNFM_00034</name>
</gene>
<feature type="short sequence motif" description="'HIGH' region" evidence="10">
    <location>
        <begin position="80"/>
        <end position="90"/>
    </location>
</feature>
<evidence type="ECO:0000256" key="5">
    <source>
        <dbReference type="ARBA" id="ARBA00022741"/>
    </source>
</evidence>
<keyword evidence="4 10" id="KW-0436">Ligase</keyword>
<dbReference type="EC" id="6.1.1.17" evidence="10"/>
<evidence type="ECO:0000256" key="2">
    <source>
        <dbReference type="ARBA" id="ARBA00008927"/>
    </source>
</evidence>
<reference evidence="13" key="1">
    <citation type="submission" date="2020-06" db="EMBL/GenBank/DDBJ databases">
        <title>Unique genomic features of the anaerobic methanotrophic archaea.</title>
        <authorList>
            <person name="Chadwick G.L."/>
            <person name="Skennerton C.T."/>
            <person name="Laso-Perez R."/>
            <person name="Leu A.O."/>
            <person name="Speth D.R."/>
            <person name="Yu H."/>
            <person name="Morgan-Lang C."/>
            <person name="Hatzenpichler R."/>
            <person name="Goudeau D."/>
            <person name="Malmstrom R."/>
            <person name="Brazelton W.J."/>
            <person name="Woyke T."/>
            <person name="Hallam S.J."/>
            <person name="Tyson G.W."/>
            <person name="Wegener G."/>
            <person name="Boetius A."/>
            <person name="Orphan V."/>
        </authorList>
    </citation>
    <scope>NUCLEOTIDE SEQUENCE</scope>
</reference>
<evidence type="ECO:0000256" key="8">
    <source>
        <dbReference type="ARBA" id="ARBA00023146"/>
    </source>
</evidence>
<evidence type="ECO:0000256" key="10">
    <source>
        <dbReference type="HAMAP-Rule" id="MF_02076"/>
    </source>
</evidence>
<name>A0A7G9ZDI4_9EURY</name>
<dbReference type="InterPro" id="IPR014729">
    <property type="entry name" value="Rossmann-like_a/b/a_fold"/>
</dbReference>
<keyword evidence="8 10" id="KW-0030">Aminoacyl-tRNA synthetase</keyword>
<dbReference type="InterPro" id="IPR020059">
    <property type="entry name" value="Glu/Gln-tRNA-synth_Ib_codon-bd"/>
</dbReference>
<dbReference type="NCBIfam" id="TIGR00463">
    <property type="entry name" value="gltX_arch"/>
    <property type="match status" value="1"/>
</dbReference>
<proteinExistence type="inferred from homology"/>
<accession>A0A7G9ZDI4</accession>
<dbReference type="Gene3D" id="2.40.240.10">
    <property type="entry name" value="Ribosomal Protein L25, Chain P"/>
    <property type="match status" value="1"/>
</dbReference>
<feature type="domain" description="Glutamyl/glutaminyl-tRNA synthetase class Ib anti-codon binding" evidence="12">
    <location>
        <begin position="383"/>
        <end position="456"/>
    </location>
</feature>
<dbReference type="GO" id="GO:0006424">
    <property type="term" value="P:glutamyl-tRNA aminoacylation"/>
    <property type="evidence" value="ECO:0007669"/>
    <property type="project" value="UniProtKB-UniRule"/>
</dbReference>
<dbReference type="PANTHER" id="PTHR43097">
    <property type="entry name" value="GLUTAMINE-TRNA LIGASE"/>
    <property type="match status" value="1"/>
</dbReference>
<feature type="domain" description="Glutamyl/glutaminyl-tRNA synthetase class Ib catalytic" evidence="11">
    <location>
        <begin position="73"/>
        <end position="378"/>
    </location>
</feature>
<sequence length="531" mass="61149">MLKKILGENPELRKDAKHVYALVKEEIKRIESMSKDARIAELTKLAPELVAEPKEKEKQEVRLPDLQLTEGEEVVMRFAPNPNGPATLGSVRGIIVNSEYAKRYKGKFILRFDDTDPVVKRPLLDAYDWYLEDCAWLDAEPDEVVVASDRIDIYYKYAEELLRKSAAYVCFCTSDAFKVYKEREEPCPHRAVSVMANMANWEKMLTGAYEEKEAVLRIKTDMASADPALKDWVAFRILKKDHPRVGSRYVVWPTLDFESAIEDHLLGITHIIRGKDLMKSGQRQQFLYDYLGWRYPRTILWGRIKMQEFGKFSTSELRKQIESGEYDGWDDPQLPTLKALRRRGFRSEAIRKFFISLGVTQTDIAVSMTNLYAENRKAVDAHASRYFFVRNPKAMKLKDGDSFVAKALKHPSRADYREIRTSDIVYISGDDFAKIEEGQKKLRLKYLRTVEIESVNPLQAKVIDPEPEVPVIQWAPTQNIKVRVKRPEGIDEGIGEPLIASELGNVVQFERYGFVMIDSVAKTEVVAYFTH</sequence>
<dbReference type="HAMAP" id="MF_02076">
    <property type="entry name" value="Glu_tRNA_synth_type2"/>
    <property type="match status" value="1"/>
</dbReference>
<keyword evidence="5 10" id="KW-0547">Nucleotide-binding</keyword>
<organism evidence="13">
    <name type="scientific">Candidatus Methanophaga sp. ANME-1 ERB7</name>
    <dbReference type="NCBI Taxonomy" id="2759913"/>
    <lineage>
        <taxon>Archaea</taxon>
        <taxon>Methanobacteriati</taxon>
        <taxon>Methanobacteriota</taxon>
        <taxon>Stenosarchaea group</taxon>
        <taxon>Methanomicrobia</taxon>
        <taxon>Candidatus Methanophagales</taxon>
        <taxon>Candidatus Methanophagaceae</taxon>
        <taxon>Candidatus Methanophaga</taxon>
    </lineage>
</organism>
<dbReference type="InterPro" id="IPR050132">
    <property type="entry name" value="Gln/Glu-tRNA_Ligase"/>
</dbReference>
<dbReference type="Gene3D" id="3.40.50.620">
    <property type="entry name" value="HUPs"/>
    <property type="match status" value="1"/>
</dbReference>
<evidence type="ECO:0000256" key="1">
    <source>
        <dbReference type="ARBA" id="ARBA00004496"/>
    </source>
</evidence>
<dbReference type="InterPro" id="IPR011035">
    <property type="entry name" value="Ribosomal_bL25/Gln-tRNA_synth"/>
</dbReference>
<keyword evidence="6 10" id="KW-0067">ATP-binding</keyword>
<keyword evidence="7 10" id="KW-0648">Protein biosynthesis</keyword>
<comment type="similarity">
    <text evidence="2 10">Belongs to the class-I aminoacyl-tRNA synthetase family. Glutamate--tRNA ligase type 2 subfamily.</text>
</comment>
<dbReference type="GO" id="GO:0043604">
    <property type="term" value="P:amide biosynthetic process"/>
    <property type="evidence" value="ECO:0007669"/>
    <property type="project" value="TreeGrafter"/>
</dbReference>
<evidence type="ECO:0000259" key="12">
    <source>
        <dbReference type="Pfam" id="PF03950"/>
    </source>
</evidence>